<dbReference type="OrthoDB" id="9802264at2"/>
<dbReference type="Gene3D" id="3.40.50.300">
    <property type="entry name" value="P-loop containing nucleotide triphosphate hydrolases"/>
    <property type="match status" value="1"/>
</dbReference>
<name>A0A2H9U222_9GAMM</name>
<dbReference type="SUPFAM" id="SSF52540">
    <property type="entry name" value="P-loop containing nucleoside triphosphate hydrolases"/>
    <property type="match status" value="1"/>
</dbReference>
<dbReference type="Pfam" id="PF00005">
    <property type="entry name" value="ABC_tran"/>
    <property type="match status" value="1"/>
</dbReference>
<keyword evidence="5" id="KW-0472">Membrane</keyword>
<evidence type="ECO:0000256" key="3">
    <source>
        <dbReference type="ARBA" id="ARBA00022475"/>
    </source>
</evidence>
<proteinExistence type="predicted"/>
<dbReference type="PANTHER" id="PTHR43166:SF6">
    <property type="entry name" value="PHOSPHONATES IMPORT ATP-BINDING PROTEIN PHNC"/>
    <property type="match status" value="1"/>
</dbReference>
<dbReference type="AlphaFoldDB" id="A0A2H9U222"/>
<keyword evidence="3" id="KW-1003">Cell membrane</keyword>
<gene>
    <name evidence="7" type="ORF">CUC53_14460</name>
</gene>
<sequence length="150" mass="16135">MIAVALHGAGLRLGEHRILQPLDLTIAVGECVAVIGPSGAGKTSLLRVIGTELRSEGAVALWQQDPWALTSRARQRLRSRIGRVWQQPPLPASQLVLTAVLAGRLGQWSLVRSLYSLLRPYDAAGAKAELARLGIADKWQQRCGELSGGQ</sequence>
<organism evidence="7 8">
    <name type="scientific">Aeromonas cavernicola</name>
    <dbReference type="NCBI Taxonomy" id="1006623"/>
    <lineage>
        <taxon>Bacteria</taxon>
        <taxon>Pseudomonadati</taxon>
        <taxon>Pseudomonadota</taxon>
        <taxon>Gammaproteobacteria</taxon>
        <taxon>Aeromonadales</taxon>
        <taxon>Aeromonadaceae</taxon>
        <taxon>Aeromonas</taxon>
    </lineage>
</organism>
<evidence type="ECO:0000313" key="7">
    <source>
        <dbReference type="EMBL" id="PJG58107.1"/>
    </source>
</evidence>
<dbReference type="InterPro" id="IPR050086">
    <property type="entry name" value="MetN_ABC_transporter-like"/>
</dbReference>
<dbReference type="GO" id="GO:0005524">
    <property type="term" value="F:ATP binding"/>
    <property type="evidence" value="ECO:0007669"/>
    <property type="project" value="InterPro"/>
</dbReference>
<accession>A0A2H9U222</accession>
<comment type="caution">
    <text evidence="7">The sequence shown here is derived from an EMBL/GenBank/DDBJ whole genome shotgun (WGS) entry which is preliminary data.</text>
</comment>
<protein>
    <submittedName>
        <fullName evidence="7">Phosphonate ABC transporter</fullName>
    </submittedName>
</protein>
<reference evidence="7 8" key="1">
    <citation type="submission" date="2017-11" db="EMBL/GenBank/DDBJ databases">
        <title>Draft genome sequence of environmental isolate Aeromonas cavernicola sp. nov. MDC 2508.</title>
        <authorList>
            <person name="Colston S.M."/>
            <person name="Navarro A."/>
            <person name="Martinez-Murcia A.J."/>
            <person name="Graf J."/>
        </authorList>
    </citation>
    <scope>NUCLEOTIDE SEQUENCE [LARGE SCALE GENOMIC DNA]</scope>
    <source>
        <strain evidence="7 8">MDC 2508</strain>
    </source>
</reference>
<dbReference type="RefSeq" id="WP_157798284.1">
    <property type="nucleotide sequence ID" value="NZ_PGGC01000134.1"/>
</dbReference>
<dbReference type="GO" id="GO:0005886">
    <property type="term" value="C:plasma membrane"/>
    <property type="evidence" value="ECO:0007669"/>
    <property type="project" value="UniProtKB-SubCell"/>
</dbReference>
<feature type="non-terminal residue" evidence="7">
    <location>
        <position position="150"/>
    </location>
</feature>
<dbReference type="Proteomes" id="UP000235861">
    <property type="component" value="Unassembled WGS sequence"/>
</dbReference>
<evidence type="ECO:0000256" key="5">
    <source>
        <dbReference type="ARBA" id="ARBA00023136"/>
    </source>
</evidence>
<evidence type="ECO:0000256" key="1">
    <source>
        <dbReference type="ARBA" id="ARBA00004417"/>
    </source>
</evidence>
<dbReference type="EMBL" id="PGGC01000134">
    <property type="protein sequence ID" value="PJG58107.1"/>
    <property type="molecule type" value="Genomic_DNA"/>
</dbReference>
<dbReference type="InterPro" id="IPR003439">
    <property type="entry name" value="ABC_transporter-like_ATP-bd"/>
</dbReference>
<keyword evidence="8" id="KW-1185">Reference proteome</keyword>
<evidence type="ECO:0000256" key="2">
    <source>
        <dbReference type="ARBA" id="ARBA00022448"/>
    </source>
</evidence>
<dbReference type="PANTHER" id="PTHR43166">
    <property type="entry name" value="AMINO ACID IMPORT ATP-BINDING PROTEIN"/>
    <property type="match status" value="1"/>
</dbReference>
<dbReference type="GO" id="GO:0016887">
    <property type="term" value="F:ATP hydrolysis activity"/>
    <property type="evidence" value="ECO:0007669"/>
    <property type="project" value="InterPro"/>
</dbReference>
<dbReference type="InterPro" id="IPR027417">
    <property type="entry name" value="P-loop_NTPase"/>
</dbReference>
<keyword evidence="2" id="KW-0813">Transport</keyword>
<evidence type="ECO:0000256" key="4">
    <source>
        <dbReference type="ARBA" id="ARBA00022967"/>
    </source>
</evidence>
<evidence type="ECO:0000259" key="6">
    <source>
        <dbReference type="Pfam" id="PF00005"/>
    </source>
</evidence>
<comment type="subcellular location">
    <subcellularLocation>
        <location evidence="1">Cell inner membrane</location>
        <topology evidence="1">Peripheral membrane protein</topology>
    </subcellularLocation>
</comment>
<feature type="domain" description="ABC transporter" evidence="6">
    <location>
        <begin position="19"/>
        <end position="150"/>
    </location>
</feature>
<evidence type="ECO:0000313" key="8">
    <source>
        <dbReference type="Proteomes" id="UP000235861"/>
    </source>
</evidence>
<keyword evidence="4" id="KW-1278">Translocase</keyword>